<protein>
    <submittedName>
        <fullName evidence="1">Uncharacterized protein</fullName>
    </submittedName>
</protein>
<organism evidence="1">
    <name type="scientific">Menopon gallinae</name>
    <name type="common">poultry shaft louse</name>
    <dbReference type="NCBI Taxonomy" id="328185"/>
    <lineage>
        <taxon>Eukaryota</taxon>
        <taxon>Metazoa</taxon>
        <taxon>Ecdysozoa</taxon>
        <taxon>Arthropoda</taxon>
        <taxon>Hexapoda</taxon>
        <taxon>Insecta</taxon>
        <taxon>Pterygota</taxon>
        <taxon>Neoptera</taxon>
        <taxon>Paraneoptera</taxon>
        <taxon>Psocodea</taxon>
        <taxon>Troctomorpha</taxon>
        <taxon>Phthiraptera</taxon>
        <taxon>Amblycera</taxon>
        <taxon>Menoponidae</taxon>
        <taxon>Menopon</taxon>
    </lineage>
</organism>
<gene>
    <name evidence="1" type="ORF">PYX00_006913</name>
</gene>
<dbReference type="EMBL" id="JARGDH010000004">
    <property type="protein sequence ID" value="KAL0269078.1"/>
    <property type="molecule type" value="Genomic_DNA"/>
</dbReference>
<name>A0AAW2HGU7_9NEOP</name>
<proteinExistence type="predicted"/>
<reference evidence="1" key="1">
    <citation type="journal article" date="2024" name="Gigascience">
        <title>Chromosome-level genome of the poultry shaft louse Menopon gallinae provides insight into the host-switching and adaptive evolution of parasitic lice.</title>
        <authorList>
            <person name="Xu Y."/>
            <person name="Ma L."/>
            <person name="Liu S."/>
            <person name="Liang Y."/>
            <person name="Liu Q."/>
            <person name="He Z."/>
            <person name="Tian L."/>
            <person name="Duan Y."/>
            <person name="Cai W."/>
            <person name="Li H."/>
            <person name="Song F."/>
        </authorList>
    </citation>
    <scope>NUCLEOTIDE SEQUENCE</scope>
    <source>
        <strain evidence="1">Cailab_2023a</strain>
    </source>
</reference>
<evidence type="ECO:0000313" key="1">
    <source>
        <dbReference type="EMBL" id="KAL0269078.1"/>
    </source>
</evidence>
<comment type="caution">
    <text evidence="1">The sequence shown here is derived from an EMBL/GenBank/DDBJ whole genome shotgun (WGS) entry which is preliminary data.</text>
</comment>
<dbReference type="AlphaFoldDB" id="A0AAW2HGU7"/>
<sequence>MEDVFAHGGEAPGTCRGGDQIPLGYLGSLVHQGLGHRFRGYSRRMALLCSGVEPTLVPQTVVGILTNPRLTDGAYAPNDQAEYASFLVDVEADY</sequence>
<accession>A0AAW2HGU7</accession>